<evidence type="ECO:0000256" key="9">
    <source>
        <dbReference type="PIRSR" id="PIRSR001529-2"/>
    </source>
</evidence>
<dbReference type="InterPro" id="IPR045864">
    <property type="entry name" value="aa-tRNA-synth_II/BPL/LPL"/>
</dbReference>
<evidence type="ECO:0000256" key="7">
    <source>
        <dbReference type="ARBA" id="ARBA00031113"/>
    </source>
</evidence>
<keyword evidence="6" id="KW-0030">Aminoacyl-tRNA synthetase</keyword>
<feature type="domain" description="Aminoacyl-transfer RNA synthetases class-II family profile" evidence="10">
    <location>
        <begin position="225"/>
        <end position="506"/>
    </location>
</feature>
<evidence type="ECO:0000313" key="11">
    <source>
        <dbReference type="EMBL" id="CAD8673068.1"/>
    </source>
</evidence>
<dbReference type="InterPro" id="IPR015866">
    <property type="entry name" value="Ser-tRNA-synth_1_N"/>
</dbReference>
<evidence type="ECO:0000256" key="4">
    <source>
        <dbReference type="ARBA" id="ARBA00022840"/>
    </source>
</evidence>
<feature type="binding site" evidence="9">
    <location>
        <begin position="364"/>
        <end position="367"/>
    </location>
    <ligand>
        <name>ATP</name>
        <dbReference type="ChEBI" id="CHEBI:30616"/>
    </ligand>
</feature>
<dbReference type="SUPFAM" id="SSF46589">
    <property type="entry name" value="tRNA-binding arm"/>
    <property type="match status" value="1"/>
</dbReference>
<dbReference type="EC" id="6.1.1.11" evidence="1"/>
<evidence type="ECO:0000256" key="6">
    <source>
        <dbReference type="ARBA" id="ARBA00023146"/>
    </source>
</evidence>
<accession>A0A7S0WM80</accession>
<evidence type="ECO:0000256" key="2">
    <source>
        <dbReference type="ARBA" id="ARBA00022598"/>
    </source>
</evidence>
<dbReference type="GO" id="GO:0005737">
    <property type="term" value="C:cytoplasm"/>
    <property type="evidence" value="ECO:0007669"/>
    <property type="project" value="UniProtKB-ARBA"/>
</dbReference>
<feature type="binding site" evidence="9">
    <location>
        <begin position="348"/>
        <end position="350"/>
    </location>
    <ligand>
        <name>ATP</name>
        <dbReference type="ChEBI" id="CHEBI:30616"/>
    </ligand>
</feature>
<dbReference type="AlphaFoldDB" id="A0A7S0WM80"/>
<dbReference type="Pfam" id="PF02403">
    <property type="entry name" value="Seryl_tRNA_N"/>
    <property type="match status" value="1"/>
</dbReference>
<dbReference type="NCBIfam" id="TIGR00414">
    <property type="entry name" value="serS"/>
    <property type="match status" value="1"/>
</dbReference>
<sequence>MASRLLQPSRCVRPSGNALRHAMANVRGVASPPQTPCQTQRAQTLPVRMSYPRGLPPVCSDRYSAVTCRAVSTEVMAETTETAAPEWKANIDFKAIRENFEAVQKNADNRKAAADVAKVVDLYNQYLELKYQSDELRQERNQAAAKMKGKMDADVRAALVAEGKALKEKGAALDEKLSALENALQIEGQKVPNKTHPDVPIGGEENANLRSEVGQQRKFDFPVQDHLALGEKLKLLNFEDGAAVAGNKFYYLQNAGALLELALVNWTMNKVVAKGYTPYMTPDLVRATVLEKCGFQPRMANTQVYSVEGMDLCLAGTAEIPLGGLYMDKVIDEADLPIRMAAFGHCFRTEAGAAGSASKGLYRVHQFSKVETFVISTPEQSDALHEELISMEEQLFAELGLHFKVLDMPSHDLGAPAYRKFDIECWMPGMERYGEISSASNCTDYQARRLNIRYRPKGTEKDKKGKVKKAPLQFTHTLNATACAVPRMIIAILENFQQEDGSVIVPEVLRPYLGGMEKIEPPAQK</sequence>
<feature type="site" description="Important for serine binding" evidence="8">
    <location>
        <position position="481"/>
    </location>
</feature>
<dbReference type="Gene3D" id="3.30.930.10">
    <property type="entry name" value="Bira Bifunctional Protein, Domain 2"/>
    <property type="match status" value="1"/>
</dbReference>
<feature type="binding site" evidence="8">
    <location>
        <position position="348"/>
    </location>
    <ligand>
        <name>L-serine</name>
        <dbReference type="ChEBI" id="CHEBI:33384"/>
    </ligand>
</feature>
<name>A0A7S0WM80_9CHLO</name>
<proteinExistence type="predicted"/>
<dbReference type="PRINTS" id="PR00981">
    <property type="entry name" value="TRNASYNTHSER"/>
</dbReference>
<dbReference type="InterPro" id="IPR006195">
    <property type="entry name" value="aa-tRNA-synth_II"/>
</dbReference>
<keyword evidence="3" id="KW-0547">Nucleotide-binding</keyword>
<dbReference type="FunFam" id="3.30.930.10:FF:000055">
    <property type="entry name" value="Serine--tRNA ligase"/>
    <property type="match status" value="1"/>
</dbReference>
<dbReference type="Gene3D" id="1.10.287.40">
    <property type="entry name" value="Serine-tRNA synthetase, tRNA binding domain"/>
    <property type="match status" value="1"/>
</dbReference>
<dbReference type="InterPro" id="IPR033729">
    <property type="entry name" value="SerRS_core"/>
</dbReference>
<organism evidence="11">
    <name type="scientific">Pyramimonas obovata</name>
    <dbReference type="NCBI Taxonomy" id="1411642"/>
    <lineage>
        <taxon>Eukaryota</taxon>
        <taxon>Viridiplantae</taxon>
        <taxon>Chlorophyta</taxon>
        <taxon>Pyramimonadophyceae</taxon>
        <taxon>Pyramimonadales</taxon>
        <taxon>Pyramimonadaceae</taxon>
        <taxon>Pyramimonas</taxon>
        <taxon>Pyramimonas incertae sedis</taxon>
    </lineage>
</organism>
<protein>
    <recommendedName>
        <fullName evidence="1">serine--tRNA ligase</fullName>
        <ecNumber evidence="1">6.1.1.11</ecNumber>
    </recommendedName>
    <alternativeName>
        <fullName evidence="7">Seryl-tRNA synthetase</fullName>
    </alternativeName>
</protein>
<evidence type="ECO:0000256" key="8">
    <source>
        <dbReference type="PIRSR" id="PIRSR001529-1"/>
    </source>
</evidence>
<keyword evidence="2" id="KW-0436">Ligase</keyword>
<dbReference type="SUPFAM" id="SSF55681">
    <property type="entry name" value="Class II aaRS and biotin synthetases"/>
    <property type="match status" value="1"/>
</dbReference>
<dbReference type="PIRSF" id="PIRSF001529">
    <property type="entry name" value="Ser-tRNA-synth_IIa"/>
    <property type="match status" value="1"/>
</dbReference>
<dbReference type="GO" id="GO:0005524">
    <property type="term" value="F:ATP binding"/>
    <property type="evidence" value="ECO:0007669"/>
    <property type="project" value="UniProtKB-KW"/>
</dbReference>
<dbReference type="PROSITE" id="PS50862">
    <property type="entry name" value="AA_TRNA_LIGASE_II"/>
    <property type="match status" value="1"/>
</dbReference>
<feature type="binding site" evidence="9">
    <location>
        <begin position="435"/>
        <end position="438"/>
    </location>
    <ligand>
        <name>ATP</name>
        <dbReference type="ChEBI" id="CHEBI:30616"/>
    </ligand>
</feature>
<reference evidence="11" key="1">
    <citation type="submission" date="2021-01" db="EMBL/GenBank/DDBJ databases">
        <authorList>
            <person name="Corre E."/>
            <person name="Pelletier E."/>
            <person name="Niang G."/>
            <person name="Scheremetjew M."/>
            <person name="Finn R."/>
            <person name="Kale V."/>
            <person name="Holt S."/>
            <person name="Cochrane G."/>
            <person name="Meng A."/>
            <person name="Brown T."/>
            <person name="Cohen L."/>
        </authorList>
    </citation>
    <scope>NUCLEOTIDE SEQUENCE</scope>
    <source>
        <strain evidence="11">CCMP722</strain>
    </source>
</reference>
<dbReference type="InterPro" id="IPR002317">
    <property type="entry name" value="Ser-tRNA-ligase_type_1"/>
</dbReference>
<feature type="binding site" evidence="8">
    <location>
        <position position="479"/>
    </location>
    <ligand>
        <name>L-serine</name>
        <dbReference type="ChEBI" id="CHEBI:33384"/>
    </ligand>
</feature>
<evidence type="ECO:0000259" key="10">
    <source>
        <dbReference type="PROSITE" id="PS50862"/>
    </source>
</evidence>
<dbReference type="InterPro" id="IPR010978">
    <property type="entry name" value="tRNA-bd_arm"/>
</dbReference>
<keyword evidence="5" id="KW-0648">Protein biosynthesis</keyword>
<dbReference type="EMBL" id="HBFA01022878">
    <property type="protein sequence ID" value="CAD8673068.1"/>
    <property type="molecule type" value="Transcribed_RNA"/>
</dbReference>
<evidence type="ECO:0000256" key="3">
    <source>
        <dbReference type="ARBA" id="ARBA00022741"/>
    </source>
</evidence>
<dbReference type="CDD" id="cd00770">
    <property type="entry name" value="SerRS_core"/>
    <property type="match status" value="1"/>
</dbReference>
<dbReference type="InterPro" id="IPR042103">
    <property type="entry name" value="SerRS_1_N_sf"/>
</dbReference>
<evidence type="ECO:0000256" key="1">
    <source>
        <dbReference type="ARBA" id="ARBA00012840"/>
    </source>
</evidence>
<dbReference type="Pfam" id="PF00587">
    <property type="entry name" value="tRNA-synt_2b"/>
    <property type="match status" value="1"/>
</dbReference>
<dbReference type="GO" id="GO:0006434">
    <property type="term" value="P:seryl-tRNA aminoacylation"/>
    <property type="evidence" value="ECO:0007669"/>
    <property type="project" value="InterPro"/>
</dbReference>
<gene>
    <name evidence="11" type="ORF">POBO1169_LOCUS11602</name>
</gene>
<dbReference type="GO" id="GO:0004828">
    <property type="term" value="F:serine-tRNA ligase activity"/>
    <property type="evidence" value="ECO:0007669"/>
    <property type="project" value="UniProtKB-EC"/>
</dbReference>
<dbReference type="PANTHER" id="PTHR11778">
    <property type="entry name" value="SERYL-TRNA SYNTHETASE"/>
    <property type="match status" value="1"/>
</dbReference>
<feature type="binding site" evidence="8">
    <location>
        <position position="317"/>
    </location>
    <ligand>
        <name>L-serine</name>
        <dbReference type="ChEBI" id="CHEBI:33384"/>
    </ligand>
</feature>
<feature type="binding site" evidence="8">
    <location>
        <position position="371"/>
    </location>
    <ligand>
        <name>L-serine</name>
        <dbReference type="ChEBI" id="CHEBI:33384"/>
    </ligand>
</feature>
<dbReference type="InterPro" id="IPR002314">
    <property type="entry name" value="aa-tRNA-synt_IIb"/>
</dbReference>
<evidence type="ECO:0000256" key="5">
    <source>
        <dbReference type="ARBA" id="ARBA00022917"/>
    </source>
</evidence>
<keyword evidence="4 9" id="KW-0067">ATP-binding</keyword>